<dbReference type="HOGENOM" id="CLU_044233_0_0_1"/>
<name>A0A0A1T1Z8_9HYPO</name>
<protein>
    <recommendedName>
        <fullName evidence="2">Zn(2)-C6 fungal-type domain-containing protein</fullName>
    </recommendedName>
</protein>
<keyword evidence="4" id="KW-1185">Reference proteome</keyword>
<dbReference type="Gene3D" id="4.10.240.10">
    <property type="entry name" value="Zn(2)-C6 fungal-type DNA-binding domain"/>
    <property type="match status" value="1"/>
</dbReference>
<dbReference type="CDD" id="cd00067">
    <property type="entry name" value="GAL4"/>
    <property type="match status" value="1"/>
</dbReference>
<dbReference type="OrthoDB" id="194358at2759"/>
<dbReference type="GO" id="GO:0008270">
    <property type="term" value="F:zinc ion binding"/>
    <property type="evidence" value="ECO:0007669"/>
    <property type="project" value="InterPro"/>
</dbReference>
<keyword evidence="1" id="KW-0539">Nucleus</keyword>
<feature type="domain" description="Zn(2)-C6 fungal-type" evidence="2">
    <location>
        <begin position="43"/>
        <end position="72"/>
    </location>
</feature>
<evidence type="ECO:0000259" key="2">
    <source>
        <dbReference type="PROSITE" id="PS50048"/>
    </source>
</evidence>
<dbReference type="Pfam" id="PF11951">
    <property type="entry name" value="Fungal_trans_2"/>
    <property type="match status" value="1"/>
</dbReference>
<dbReference type="PROSITE" id="PS50048">
    <property type="entry name" value="ZN2_CY6_FUNGAL_2"/>
    <property type="match status" value="1"/>
</dbReference>
<dbReference type="InterPro" id="IPR021858">
    <property type="entry name" value="Fun_TF"/>
</dbReference>
<dbReference type="PANTHER" id="PTHR38111:SF2">
    <property type="entry name" value="FINGER DOMAIN PROTEIN, PUTATIVE (AFU_ORTHOLOGUE AFUA_1G01560)-RELATED"/>
    <property type="match status" value="1"/>
</dbReference>
<dbReference type="InterPro" id="IPR001138">
    <property type="entry name" value="Zn2Cys6_DnaBD"/>
</dbReference>
<accession>A0A0A1T1Z8</accession>
<dbReference type="EMBL" id="CDHN01000002">
    <property type="protein sequence ID" value="CEJ88394.1"/>
    <property type="molecule type" value="Genomic_DNA"/>
</dbReference>
<reference evidence="3 4" key="1">
    <citation type="journal article" date="2015" name="Genome Announc.">
        <title>Draft Genome Sequence and Gene Annotation of the Entomopathogenic Fungus Verticillium hemipterigenum.</title>
        <authorList>
            <person name="Horn F."/>
            <person name="Habel A."/>
            <person name="Scharf D.H."/>
            <person name="Dworschak J."/>
            <person name="Brakhage A.A."/>
            <person name="Guthke R."/>
            <person name="Hertweck C."/>
            <person name="Linde J."/>
        </authorList>
    </citation>
    <scope>NUCLEOTIDE SEQUENCE [LARGE SCALE GENOMIC DNA]</scope>
</reference>
<organism evidence="3 4">
    <name type="scientific">[Torrubiella] hemipterigena</name>
    <dbReference type="NCBI Taxonomy" id="1531966"/>
    <lineage>
        <taxon>Eukaryota</taxon>
        <taxon>Fungi</taxon>
        <taxon>Dikarya</taxon>
        <taxon>Ascomycota</taxon>
        <taxon>Pezizomycotina</taxon>
        <taxon>Sordariomycetes</taxon>
        <taxon>Hypocreomycetidae</taxon>
        <taxon>Hypocreales</taxon>
        <taxon>Clavicipitaceae</taxon>
        <taxon>Clavicipitaceae incertae sedis</taxon>
        <taxon>'Torrubiella' clade</taxon>
    </lineage>
</organism>
<dbReference type="AlphaFoldDB" id="A0A0A1T1Z8"/>
<dbReference type="SUPFAM" id="SSF57701">
    <property type="entry name" value="Zn2/Cys6 DNA-binding domain"/>
    <property type="match status" value="1"/>
</dbReference>
<dbReference type="InterPro" id="IPR036864">
    <property type="entry name" value="Zn2-C6_fun-type_DNA-bd_sf"/>
</dbReference>
<proteinExistence type="predicted"/>
<dbReference type="Proteomes" id="UP000039046">
    <property type="component" value="Unassembled WGS sequence"/>
</dbReference>
<dbReference type="GO" id="GO:0000981">
    <property type="term" value="F:DNA-binding transcription factor activity, RNA polymerase II-specific"/>
    <property type="evidence" value="ECO:0007669"/>
    <property type="project" value="InterPro"/>
</dbReference>
<dbReference type="Pfam" id="PF00172">
    <property type="entry name" value="Zn_clus"/>
    <property type="match status" value="1"/>
</dbReference>
<evidence type="ECO:0000313" key="3">
    <source>
        <dbReference type="EMBL" id="CEJ88394.1"/>
    </source>
</evidence>
<dbReference type="SMART" id="SM00066">
    <property type="entry name" value="GAL4"/>
    <property type="match status" value="1"/>
</dbReference>
<evidence type="ECO:0000256" key="1">
    <source>
        <dbReference type="ARBA" id="ARBA00023242"/>
    </source>
</evidence>
<evidence type="ECO:0000313" key="4">
    <source>
        <dbReference type="Proteomes" id="UP000039046"/>
    </source>
</evidence>
<dbReference type="PANTHER" id="PTHR38111">
    <property type="entry name" value="ZN(2)-C6 FUNGAL-TYPE DOMAIN-CONTAINING PROTEIN-RELATED"/>
    <property type="match status" value="1"/>
</dbReference>
<gene>
    <name evidence="3" type="ORF">VHEMI04709</name>
</gene>
<sequence length="493" mass="56019">MPYADNGVSVLARSFLLQDTCRSKFAKMVMRLGPFDGRKRRFRCIGCSKAHLKCSGKQPCTVCTKKGVECIFEKAESSKVIIHRDTRTHQTAASFRVTTWKPPISPQPITEQEVFLFYFGDFSKYNNLTGRKGHGLADDVKGLALSRRDAHLTDAMLSIGALQALKRISEDDERRRKYFYSAVKHYSQAVVGLKEHIRMLPATVDDDRQTNILWTTFFLGLFELVNQIYAEAWLQHMIHGTARGLEAAGPSLCTTDNGRRFFQQARVMEVCRSIFFNSPTFLTAPDWMHMLRRLSSKERLPLDSLLDIIVMCTSLRVKIEKALADRDALSCEPPSEEMYAVAADGMKLRRALVVWQESYGEPIDARSTMVEDEAMLLCHIFFAAVSIYLSGAFDYETEHWVGHDVQIPTLSEVEINQHRQDTMDLVDLGMKRSSLSPVLFLFPLHIAGARATSERDRTRIRILLEAIGKRFAVVTAVRNSLEVVWDHRKAVEA</sequence>
<dbReference type="InterPro" id="IPR053178">
    <property type="entry name" value="Osmoadaptation_assoc"/>
</dbReference>